<dbReference type="RefSeq" id="WP_163821364.1">
    <property type="nucleotide sequence ID" value="NZ_JAAGOB010000024.1"/>
</dbReference>
<reference evidence="2 3" key="1">
    <citation type="submission" date="2020-02" db="EMBL/GenBank/DDBJ databases">
        <authorList>
            <person name="Li X.-J."/>
            <person name="Feng X.-M."/>
        </authorList>
    </citation>
    <scope>NUCLEOTIDE SEQUENCE [LARGE SCALE GENOMIC DNA]</scope>
    <source>
        <strain evidence="2 3">CGMCC 4.7225</strain>
    </source>
</reference>
<evidence type="ECO:0000313" key="3">
    <source>
        <dbReference type="Proteomes" id="UP000469185"/>
    </source>
</evidence>
<sequence length="246" mass="26243">MFENDGHSSDESGVHPVVGVLDAADTVYAHGQDVDMATLSDGDLPDALARAHALAAKQAELFLRLLAEADTRNLGSRLGASSTTAWIRDTLRIRPGTAKAQVDLAHRLTPPVPVEDYTANPAAGPRATRSMPATHAALTAGEVSTDHAQVISKTMRQLPPDLGDDDAARAEEDLAAFAREHDPATLQKLADHLLHVLSCESLEDREERAQCKRRLRFADLGDGTVRVSGLLGAEDAAIVRTALDPL</sequence>
<dbReference type="Pfam" id="PF02720">
    <property type="entry name" value="DUF222"/>
    <property type="match status" value="1"/>
</dbReference>
<keyword evidence="3" id="KW-1185">Reference proteome</keyword>
<protein>
    <submittedName>
        <fullName evidence="2">DUF222 domain-containing protein</fullName>
    </submittedName>
</protein>
<proteinExistence type="predicted"/>
<dbReference type="AlphaFoldDB" id="A0A6N9YU46"/>
<accession>A0A6N9YU46</accession>
<dbReference type="Proteomes" id="UP000469185">
    <property type="component" value="Unassembled WGS sequence"/>
</dbReference>
<gene>
    <name evidence="2" type="ORF">G1H11_24750</name>
</gene>
<feature type="non-terminal residue" evidence="2">
    <location>
        <position position="246"/>
    </location>
</feature>
<dbReference type="InterPro" id="IPR003870">
    <property type="entry name" value="DUF222"/>
</dbReference>
<evidence type="ECO:0000259" key="1">
    <source>
        <dbReference type="Pfam" id="PF02720"/>
    </source>
</evidence>
<name>A0A6N9YU46_9ACTN</name>
<comment type="caution">
    <text evidence="2">The sequence shown here is derived from an EMBL/GenBank/DDBJ whole genome shotgun (WGS) entry which is preliminary data.</text>
</comment>
<evidence type="ECO:0000313" key="2">
    <source>
        <dbReference type="EMBL" id="NED98512.1"/>
    </source>
</evidence>
<organism evidence="2 3">
    <name type="scientific">Phytoactinopolyspora alkaliphila</name>
    <dbReference type="NCBI Taxonomy" id="1783498"/>
    <lineage>
        <taxon>Bacteria</taxon>
        <taxon>Bacillati</taxon>
        <taxon>Actinomycetota</taxon>
        <taxon>Actinomycetes</taxon>
        <taxon>Jiangellales</taxon>
        <taxon>Jiangellaceae</taxon>
        <taxon>Phytoactinopolyspora</taxon>
    </lineage>
</organism>
<dbReference type="EMBL" id="JAAGOB010000024">
    <property type="protein sequence ID" value="NED98512.1"/>
    <property type="molecule type" value="Genomic_DNA"/>
</dbReference>
<feature type="domain" description="DUF222" evidence="1">
    <location>
        <begin position="48"/>
        <end position="245"/>
    </location>
</feature>